<feature type="domain" description="Phosphoesterase HXTX" evidence="3">
    <location>
        <begin position="8"/>
        <end position="86"/>
    </location>
</feature>
<reference evidence="4 5" key="1">
    <citation type="submission" date="2022-12" db="EMBL/GenBank/DDBJ databases">
        <title>Polyphasic characterization of Geotalea uranireducens NIT-SL11 newly isolated from a complex of sewage sludge and microbially reduced graphene oxide.</title>
        <authorList>
            <person name="Xie L."/>
            <person name="Yoshida N."/>
            <person name="Meng L."/>
        </authorList>
    </citation>
    <scope>NUCLEOTIDE SEQUENCE [LARGE SCALE GENOMIC DNA]</scope>
    <source>
        <strain evidence="4 5">NIT-SL11</strain>
    </source>
</reference>
<feature type="domain" description="Phosphoesterase HXTX" evidence="3">
    <location>
        <begin position="94"/>
        <end position="168"/>
    </location>
</feature>
<dbReference type="Pfam" id="PF02834">
    <property type="entry name" value="LigT_PEase"/>
    <property type="match status" value="2"/>
</dbReference>
<dbReference type="InterPro" id="IPR014051">
    <property type="entry name" value="Phosphoesterase_HXTX"/>
</dbReference>
<gene>
    <name evidence="4" type="ORF">GURASL_00390</name>
</gene>
<dbReference type="HAMAP" id="MF_01940">
    <property type="entry name" value="RNA_CPDase"/>
    <property type="match status" value="1"/>
</dbReference>
<organism evidence="4 5">
    <name type="scientific">Geotalea uraniireducens</name>
    <dbReference type="NCBI Taxonomy" id="351604"/>
    <lineage>
        <taxon>Bacteria</taxon>
        <taxon>Pseudomonadati</taxon>
        <taxon>Thermodesulfobacteriota</taxon>
        <taxon>Desulfuromonadia</taxon>
        <taxon>Geobacterales</taxon>
        <taxon>Geobacteraceae</taxon>
        <taxon>Geotalea</taxon>
    </lineage>
</organism>
<dbReference type="PANTHER" id="PTHR35561:SF1">
    <property type="entry name" value="RNA 2',3'-CYCLIC PHOSPHODIESTERASE"/>
    <property type="match status" value="1"/>
</dbReference>
<keyword evidence="1 2" id="KW-0378">Hydrolase</keyword>
<dbReference type="InterPro" id="IPR004175">
    <property type="entry name" value="RNA_CPDase"/>
</dbReference>
<dbReference type="RefSeq" id="WP_282001064.1">
    <property type="nucleotide sequence ID" value="NZ_AP027151.1"/>
</dbReference>
<dbReference type="PANTHER" id="PTHR35561">
    <property type="entry name" value="RNA 2',3'-CYCLIC PHOSPHODIESTERASE"/>
    <property type="match status" value="1"/>
</dbReference>
<name>A0ABN6VLY4_9BACT</name>
<evidence type="ECO:0000313" key="4">
    <source>
        <dbReference type="EMBL" id="BDV41116.1"/>
    </source>
</evidence>
<dbReference type="EC" id="3.1.4.58" evidence="2"/>
<evidence type="ECO:0000256" key="1">
    <source>
        <dbReference type="ARBA" id="ARBA00022801"/>
    </source>
</evidence>
<evidence type="ECO:0000259" key="3">
    <source>
        <dbReference type="Pfam" id="PF02834"/>
    </source>
</evidence>
<evidence type="ECO:0000256" key="2">
    <source>
        <dbReference type="HAMAP-Rule" id="MF_01940"/>
    </source>
</evidence>
<proteinExistence type="inferred from homology"/>
<keyword evidence="5" id="KW-1185">Reference proteome</keyword>
<feature type="active site" description="Proton acceptor" evidence="2">
    <location>
        <position position="121"/>
    </location>
</feature>
<protein>
    <recommendedName>
        <fullName evidence="2">RNA 2',3'-cyclic phosphodiesterase</fullName>
        <shortName evidence="2">RNA 2',3'-CPDase</shortName>
        <ecNumber evidence="2">3.1.4.58</ecNumber>
    </recommendedName>
</protein>
<dbReference type="Proteomes" id="UP001317705">
    <property type="component" value="Chromosome"/>
</dbReference>
<feature type="short sequence motif" description="HXTX 2" evidence="2">
    <location>
        <begin position="121"/>
        <end position="124"/>
    </location>
</feature>
<dbReference type="NCBIfam" id="TIGR02258">
    <property type="entry name" value="2_5_ligase"/>
    <property type="match status" value="1"/>
</dbReference>
<sequence length="183" mass="20346">MPRLFIAIDLPEVVKAQLTALCSGFPGARWVPPEQLHLTLRFIGDADDRQLAQLQVRLAAISLPRFCLSLQKTGCFPSARQPRVLWISIQKVPALFQLVTDIEHAVTATGFPTEHRPYTPHITLARLKDGQPEDFAAYQAKHADLSPTPFAVNEFHLYASILTRDGAIHRRKGTFPLTIDGGT</sequence>
<dbReference type="Gene3D" id="3.90.1140.10">
    <property type="entry name" value="Cyclic phosphodiesterase"/>
    <property type="match status" value="1"/>
</dbReference>
<comment type="catalytic activity">
    <reaction evidence="2">
        <text>a 3'-end 2',3'-cyclophospho-ribonucleotide-RNA + H2O = a 3'-end 2'-phospho-ribonucleotide-RNA + H(+)</text>
        <dbReference type="Rhea" id="RHEA:11828"/>
        <dbReference type="Rhea" id="RHEA-COMP:10464"/>
        <dbReference type="Rhea" id="RHEA-COMP:17353"/>
        <dbReference type="ChEBI" id="CHEBI:15377"/>
        <dbReference type="ChEBI" id="CHEBI:15378"/>
        <dbReference type="ChEBI" id="CHEBI:83064"/>
        <dbReference type="ChEBI" id="CHEBI:173113"/>
        <dbReference type="EC" id="3.1.4.58"/>
    </reaction>
</comment>
<feature type="active site" description="Proton donor" evidence="2">
    <location>
        <position position="37"/>
    </location>
</feature>
<dbReference type="InterPro" id="IPR009097">
    <property type="entry name" value="Cyclic_Pdiesterase"/>
</dbReference>
<feature type="short sequence motif" description="HXTX 1" evidence="2">
    <location>
        <begin position="37"/>
        <end position="40"/>
    </location>
</feature>
<comment type="similarity">
    <text evidence="2">Belongs to the 2H phosphoesterase superfamily. ThpR family.</text>
</comment>
<comment type="function">
    <text evidence="2">Hydrolyzes RNA 2',3'-cyclic phosphodiester to an RNA 2'-phosphomonoester.</text>
</comment>
<accession>A0ABN6VLY4</accession>
<dbReference type="EMBL" id="AP027151">
    <property type="protein sequence ID" value="BDV41116.1"/>
    <property type="molecule type" value="Genomic_DNA"/>
</dbReference>
<evidence type="ECO:0000313" key="5">
    <source>
        <dbReference type="Proteomes" id="UP001317705"/>
    </source>
</evidence>
<dbReference type="SUPFAM" id="SSF55144">
    <property type="entry name" value="LigT-like"/>
    <property type="match status" value="1"/>
</dbReference>